<keyword evidence="4" id="KW-0853">WD repeat</keyword>
<dbReference type="Proteomes" id="UP000095282">
    <property type="component" value="Unplaced"/>
</dbReference>
<evidence type="ECO:0000256" key="8">
    <source>
        <dbReference type="SAM" id="MobiDB-lite"/>
    </source>
</evidence>
<dbReference type="InterPro" id="IPR036322">
    <property type="entry name" value="WD40_repeat_dom_sf"/>
</dbReference>
<protein>
    <submittedName>
        <fullName evidence="12">Ge1_WD40 domain-containing protein</fullName>
    </submittedName>
</protein>
<keyword evidence="6 7" id="KW-0175">Coiled coil</keyword>
<dbReference type="PANTHER" id="PTHR15598:SF5">
    <property type="entry name" value="ENHANCER OF MRNA-DECAPPING PROTEIN 4"/>
    <property type="match status" value="1"/>
</dbReference>
<dbReference type="Pfam" id="PF21289">
    <property type="entry name" value="EDC4_C"/>
    <property type="match status" value="1"/>
</dbReference>
<evidence type="ECO:0000313" key="11">
    <source>
        <dbReference type="Proteomes" id="UP000095282"/>
    </source>
</evidence>
<feature type="region of interest" description="Disordered" evidence="8">
    <location>
        <begin position="415"/>
        <end position="449"/>
    </location>
</feature>
<dbReference type="SUPFAM" id="SSF50978">
    <property type="entry name" value="WD40 repeat-like"/>
    <property type="match status" value="1"/>
</dbReference>
<evidence type="ECO:0000256" key="2">
    <source>
        <dbReference type="ARBA" id="ARBA00009639"/>
    </source>
</evidence>
<proteinExistence type="inferred from homology"/>
<dbReference type="eggNOG" id="KOG1916">
    <property type="taxonomic scope" value="Eukaryota"/>
</dbReference>
<comment type="similarity">
    <text evidence="2">Belongs to the WD repeat EDC4 family.</text>
</comment>
<dbReference type="STRING" id="1561998.A0A1I7TKJ0"/>
<dbReference type="InterPro" id="IPR015943">
    <property type="entry name" value="WD40/YVTN_repeat-like_dom_sf"/>
</dbReference>
<keyword evidence="3" id="KW-0963">Cytoplasm</keyword>
<dbReference type="GO" id="GO:0000932">
    <property type="term" value="C:P-body"/>
    <property type="evidence" value="ECO:0007669"/>
    <property type="project" value="UniProtKB-SubCell"/>
</dbReference>
<dbReference type="AlphaFoldDB" id="A0A1I7TKJ0"/>
<feature type="domain" description="Enhancer of mRNA-decapping protein 4 C-terminal" evidence="10">
    <location>
        <begin position="698"/>
        <end position="808"/>
    </location>
</feature>
<dbReference type="Gene3D" id="2.130.10.10">
    <property type="entry name" value="YVTN repeat-like/Quinoprotein amine dehydrogenase"/>
    <property type="match status" value="1"/>
</dbReference>
<evidence type="ECO:0000256" key="4">
    <source>
        <dbReference type="ARBA" id="ARBA00022574"/>
    </source>
</evidence>
<organism evidence="11 12">
    <name type="scientific">Caenorhabditis tropicalis</name>
    <dbReference type="NCBI Taxonomy" id="1561998"/>
    <lineage>
        <taxon>Eukaryota</taxon>
        <taxon>Metazoa</taxon>
        <taxon>Ecdysozoa</taxon>
        <taxon>Nematoda</taxon>
        <taxon>Chromadorea</taxon>
        <taxon>Rhabditida</taxon>
        <taxon>Rhabditina</taxon>
        <taxon>Rhabditomorpha</taxon>
        <taxon>Rhabditoidea</taxon>
        <taxon>Rhabditidae</taxon>
        <taxon>Peloderinae</taxon>
        <taxon>Caenorhabditis</taxon>
    </lineage>
</organism>
<evidence type="ECO:0000313" key="12">
    <source>
        <dbReference type="WBParaSite" id="Csp11.Scaffold627.g6815.t1"/>
    </source>
</evidence>
<dbReference type="WBParaSite" id="Csp11.Scaffold627.g6815.t1">
    <property type="protein sequence ID" value="Csp11.Scaffold627.g6815.t1"/>
    <property type="gene ID" value="Csp11.Scaffold627.g6815"/>
</dbReference>
<dbReference type="FunFam" id="1.10.220.100:FF:000002">
    <property type="entry name" value="Yeast Enhancer of DeCapping homolog"/>
    <property type="match status" value="1"/>
</dbReference>
<reference evidence="12" key="1">
    <citation type="submission" date="2016-11" db="UniProtKB">
        <authorList>
            <consortium name="WormBaseParasite"/>
        </authorList>
    </citation>
    <scope>IDENTIFICATION</scope>
</reference>
<dbReference type="Gene3D" id="1.10.220.100">
    <property type="entry name" value="conserved c-terminal region of ge- 1"/>
    <property type="match status" value="1"/>
</dbReference>
<evidence type="ECO:0000259" key="10">
    <source>
        <dbReference type="Pfam" id="PF21289"/>
    </source>
</evidence>
<keyword evidence="5" id="KW-0677">Repeat</keyword>
<keyword evidence="11" id="KW-1185">Reference proteome</keyword>
<dbReference type="InterPro" id="IPR049404">
    <property type="entry name" value="EDC4_C"/>
</dbReference>
<evidence type="ECO:0000256" key="7">
    <source>
        <dbReference type="SAM" id="Coils"/>
    </source>
</evidence>
<comment type="subcellular location">
    <subcellularLocation>
        <location evidence="1">Cytoplasm</location>
        <location evidence="1">P-body</location>
    </subcellularLocation>
</comment>
<dbReference type="GO" id="GO:0031087">
    <property type="term" value="P:deadenylation-independent decapping of nuclear-transcribed mRNA"/>
    <property type="evidence" value="ECO:0007669"/>
    <property type="project" value="InterPro"/>
</dbReference>
<evidence type="ECO:0000256" key="5">
    <source>
        <dbReference type="ARBA" id="ARBA00022737"/>
    </source>
</evidence>
<dbReference type="InterPro" id="IPR032401">
    <property type="entry name" value="EDC4_WD40"/>
</dbReference>
<dbReference type="InterPro" id="IPR045152">
    <property type="entry name" value="EDC4-like"/>
</dbReference>
<evidence type="ECO:0000259" key="9">
    <source>
        <dbReference type="Pfam" id="PF16529"/>
    </source>
</evidence>
<feature type="compositionally biased region" description="Acidic residues" evidence="8">
    <location>
        <begin position="425"/>
        <end position="435"/>
    </location>
</feature>
<evidence type="ECO:0000256" key="6">
    <source>
        <dbReference type="ARBA" id="ARBA00023054"/>
    </source>
</evidence>
<evidence type="ECO:0000256" key="1">
    <source>
        <dbReference type="ARBA" id="ARBA00004201"/>
    </source>
</evidence>
<sequence>MADSHGLQSPEVVLEKYTISREKPSIGFEIGSNVIVQLCAPSDVDNGRERDSSNVHTKVIMDHKGDIQYLRGGILTSNGPIIGFRSIHESVGESLNLINLQTKQRHRFKDFPFRTIDLAFAHHHKFLAVLNADLSLYIFEVFDNCESKKYLSINNWPVYQFHGNDDQPHLSWCPYIQGDDDEEETSHVVSVYVGRQLYIVDIGVLKDAGLGDDIDFEDAIKEEKGLYTHTFNNHSDNKAFRISAVCISPDSTAVAIAKTDGPVQFFTFNEENNTLKDAHCFEPRGFAKNGFIDDLIFLDDLSPDRNCLPFWRSCVVVSDNGHKVALYECQTWRCLGRIRFETTRAINKFISVRDPSSNFIHLLDVDGMNVYTIEIMYPFQAGEQPRFVGITQTSFCHPIFSISAISSNTFENADDSSDDLFNNDSNEDEEDDESATSEPGETRMKHSKSKRYFVAMGKRSMVELQMTLKQYIPSPVSTQTTEKELSPSVYVDTTQDQLASVSELQGLLMRKTEPTASDLSVETINKKLDDVMAALVRIETERKETNDRMVQQIISALDENIRMREGYMLNRIEQLCENGRLDTIAALRSGISNLNEQIETTARTNSVETAEYISQRVGSSARNALTDCIIPSFERSCEVLFERLNEHFRHGINEYLTTTSQVIQGTAMATIQMAAQQQQQKQELDRIALLQLIETNPEGALEAALNKANESLLEFVCSKINPEKILVPENTKLSQRCLLALVSQFTVSLNRDRDLKFRWIELVIPQIDMGDPEISLLVTPVAQKLLMALQEVIENAPDEQVRRYVRLLYQLTRTSLLQPPTPSQRTSTSVLSKFLSDHSQQ</sequence>
<dbReference type="InterPro" id="IPR044938">
    <property type="entry name" value="EDC4_C_sf"/>
</dbReference>
<evidence type="ECO:0000256" key="3">
    <source>
        <dbReference type="ARBA" id="ARBA00022490"/>
    </source>
</evidence>
<name>A0A1I7TKJ0_9PELO</name>
<dbReference type="Pfam" id="PF16529">
    <property type="entry name" value="Ge1_WD40"/>
    <property type="match status" value="1"/>
</dbReference>
<dbReference type="PANTHER" id="PTHR15598">
    <property type="entry name" value="ENHANCER OF MRNA-DECAPPING PROTEIN 4"/>
    <property type="match status" value="1"/>
</dbReference>
<feature type="domain" description="Enhancer of mRNA-decapping protein 4 WD40 repeat region" evidence="9">
    <location>
        <begin position="52"/>
        <end position="375"/>
    </location>
</feature>
<feature type="coiled-coil region" evidence="7">
    <location>
        <begin position="521"/>
        <end position="548"/>
    </location>
</feature>
<accession>A0A1I7TKJ0</accession>